<evidence type="ECO:0000313" key="1">
    <source>
        <dbReference type="EMBL" id="GAA0358841.1"/>
    </source>
</evidence>
<dbReference type="RefSeq" id="WP_252804130.1">
    <property type="nucleotide sequence ID" value="NZ_BAAABM010000053.1"/>
</dbReference>
<reference evidence="2" key="1">
    <citation type="journal article" date="2019" name="Int. J. Syst. Evol. Microbiol.">
        <title>The Global Catalogue of Microorganisms (GCM) 10K type strain sequencing project: providing services to taxonomists for standard genome sequencing and annotation.</title>
        <authorList>
            <consortium name="The Broad Institute Genomics Platform"/>
            <consortium name="The Broad Institute Genome Sequencing Center for Infectious Disease"/>
            <person name="Wu L."/>
            <person name="Ma J."/>
        </authorList>
    </citation>
    <scope>NUCLEOTIDE SEQUENCE [LARGE SCALE GENOMIC DNA]</scope>
    <source>
        <strain evidence="2">JCM 3146</strain>
    </source>
</reference>
<dbReference type="EMBL" id="BAAABM010000053">
    <property type="protein sequence ID" value="GAA0358841.1"/>
    <property type="molecule type" value="Genomic_DNA"/>
</dbReference>
<keyword evidence="2" id="KW-1185">Reference proteome</keyword>
<accession>A0ABP3GZT3</accession>
<name>A0ABP3GZT3_9ACTN</name>
<sequence>MTETGYTYTTITGRPGEPMTIGTSFYLDPTTSIRLYGSGDGRPFIGIDHGQVSVNIGPRSTSEITAEDVAVIRRFAQASAELLAEVERLHAERADQSGHAAA</sequence>
<comment type="caution">
    <text evidence="1">The sequence shown here is derived from an EMBL/GenBank/DDBJ whole genome shotgun (WGS) entry which is preliminary data.</text>
</comment>
<gene>
    <name evidence="1" type="ORF">GCM10010151_55670</name>
</gene>
<proteinExistence type="predicted"/>
<protein>
    <submittedName>
        <fullName evidence="1">Uncharacterized protein</fullName>
    </submittedName>
</protein>
<organism evidence="1 2">
    <name type="scientific">Actinoallomurus spadix</name>
    <dbReference type="NCBI Taxonomy" id="79912"/>
    <lineage>
        <taxon>Bacteria</taxon>
        <taxon>Bacillati</taxon>
        <taxon>Actinomycetota</taxon>
        <taxon>Actinomycetes</taxon>
        <taxon>Streptosporangiales</taxon>
        <taxon>Thermomonosporaceae</taxon>
        <taxon>Actinoallomurus</taxon>
    </lineage>
</organism>
<evidence type="ECO:0000313" key="2">
    <source>
        <dbReference type="Proteomes" id="UP001501822"/>
    </source>
</evidence>
<dbReference type="Proteomes" id="UP001501822">
    <property type="component" value="Unassembled WGS sequence"/>
</dbReference>